<dbReference type="PANTHER" id="PTHR37042:SF4">
    <property type="entry name" value="OUTER MEMBRANE PROTEIN RV1973"/>
    <property type="match status" value="1"/>
</dbReference>
<evidence type="ECO:0000256" key="1">
    <source>
        <dbReference type="ARBA" id="ARBA00004370"/>
    </source>
</evidence>
<dbReference type="PANTHER" id="PTHR37042">
    <property type="entry name" value="OUTER MEMBRANE PROTEIN RV1973"/>
    <property type="match status" value="1"/>
</dbReference>
<comment type="caution">
    <text evidence="5">The sequence shown here is derived from an EMBL/GenBank/DDBJ whole genome shotgun (WGS) entry which is preliminary data.</text>
</comment>
<proteinExistence type="predicted"/>
<evidence type="ECO:0000313" key="6">
    <source>
        <dbReference type="Proteomes" id="UP001601992"/>
    </source>
</evidence>
<comment type="subcellular location">
    <subcellularLocation>
        <location evidence="1">Membrane</location>
    </subcellularLocation>
</comment>
<keyword evidence="2 4" id="KW-0472">Membrane</keyword>
<evidence type="ECO:0000256" key="2">
    <source>
        <dbReference type="ARBA" id="ARBA00023136"/>
    </source>
</evidence>
<feature type="region of interest" description="Disordered" evidence="3">
    <location>
        <begin position="1"/>
        <end position="48"/>
    </location>
</feature>
<feature type="transmembrane region" description="Helical" evidence="4">
    <location>
        <begin position="55"/>
        <end position="78"/>
    </location>
</feature>
<keyword evidence="6" id="KW-1185">Reference proteome</keyword>
<dbReference type="RefSeq" id="WP_387406138.1">
    <property type="nucleotide sequence ID" value="NZ_JBIAQY010000014.1"/>
</dbReference>
<protein>
    <recommendedName>
        <fullName evidence="7">Mce-associated membrane protein</fullName>
    </recommendedName>
</protein>
<sequence length="211" mass="22638">MARVAYQSDNELRSEETAVDIPAADPGPDTEDAAPATEPVRERVRSKRSRRPGTAIIALVVLVVAVIALTTVTAVMLVDNRAISAHKQRDAAVLAAARRMVVDLTTLNRTSVEPDITRILAETTGSFRDQFTHQADTFRQVIGKGAVTSTGSVVESGLISADDGQAQVLVASTSTVQNSDAPNGQQRVYRMKVSVQHVGDEWLVSNVEFVS</sequence>
<gene>
    <name evidence="5" type="ORF">ACFYXQ_33580</name>
</gene>
<dbReference type="Proteomes" id="UP001601992">
    <property type="component" value="Unassembled WGS sequence"/>
</dbReference>
<evidence type="ECO:0000313" key="5">
    <source>
        <dbReference type="EMBL" id="MFF3572712.1"/>
    </source>
</evidence>
<evidence type="ECO:0000256" key="4">
    <source>
        <dbReference type="SAM" id="Phobius"/>
    </source>
</evidence>
<keyword evidence="4" id="KW-1133">Transmembrane helix</keyword>
<dbReference type="EMBL" id="JBIAQY010000014">
    <property type="protein sequence ID" value="MFF3572712.1"/>
    <property type="molecule type" value="Genomic_DNA"/>
</dbReference>
<keyword evidence="4" id="KW-0812">Transmembrane</keyword>
<evidence type="ECO:0008006" key="7">
    <source>
        <dbReference type="Google" id="ProtNLM"/>
    </source>
</evidence>
<reference evidence="5 6" key="1">
    <citation type="submission" date="2024-10" db="EMBL/GenBank/DDBJ databases">
        <title>The Natural Products Discovery Center: Release of the First 8490 Sequenced Strains for Exploring Actinobacteria Biosynthetic Diversity.</title>
        <authorList>
            <person name="Kalkreuter E."/>
            <person name="Kautsar S.A."/>
            <person name="Yang D."/>
            <person name="Bader C.D."/>
            <person name="Teijaro C.N."/>
            <person name="Fluegel L."/>
            <person name="Davis C.M."/>
            <person name="Simpson J.R."/>
            <person name="Lauterbach L."/>
            <person name="Steele A.D."/>
            <person name="Gui C."/>
            <person name="Meng S."/>
            <person name="Li G."/>
            <person name="Viehrig K."/>
            <person name="Ye F."/>
            <person name="Su P."/>
            <person name="Kiefer A.F."/>
            <person name="Nichols A."/>
            <person name="Cepeda A.J."/>
            <person name="Yan W."/>
            <person name="Fan B."/>
            <person name="Jiang Y."/>
            <person name="Adhikari A."/>
            <person name="Zheng C.-J."/>
            <person name="Schuster L."/>
            <person name="Cowan T.M."/>
            <person name="Smanski M.J."/>
            <person name="Chevrette M.G."/>
            <person name="De Carvalho L.P.S."/>
            <person name="Shen B."/>
        </authorList>
    </citation>
    <scope>NUCLEOTIDE SEQUENCE [LARGE SCALE GENOMIC DNA]</scope>
    <source>
        <strain evidence="5 6">NPDC002593</strain>
    </source>
</reference>
<accession>A0ABW6S8X5</accession>
<evidence type="ECO:0000256" key="3">
    <source>
        <dbReference type="SAM" id="MobiDB-lite"/>
    </source>
</evidence>
<name>A0ABW6S8X5_9NOCA</name>
<organism evidence="5 6">
    <name type="scientific">Nocardia jiangxiensis</name>
    <dbReference type="NCBI Taxonomy" id="282685"/>
    <lineage>
        <taxon>Bacteria</taxon>
        <taxon>Bacillati</taxon>
        <taxon>Actinomycetota</taxon>
        <taxon>Actinomycetes</taxon>
        <taxon>Mycobacteriales</taxon>
        <taxon>Nocardiaceae</taxon>
        <taxon>Nocardia</taxon>
    </lineage>
</organism>